<evidence type="ECO:0000259" key="1">
    <source>
        <dbReference type="Pfam" id="PF00561"/>
    </source>
</evidence>
<dbReference type="EMBL" id="DSPX01000207">
    <property type="protein sequence ID" value="HGG03031.1"/>
    <property type="molecule type" value="Genomic_DNA"/>
</dbReference>
<dbReference type="PRINTS" id="PR00111">
    <property type="entry name" value="ABHYDROLASE"/>
</dbReference>
<comment type="caution">
    <text evidence="2">The sequence shown here is derived from an EMBL/GenBank/DDBJ whole genome shotgun (WGS) entry which is preliminary data.</text>
</comment>
<dbReference type="AlphaFoldDB" id="A0A7C3VSX2"/>
<evidence type="ECO:0000313" key="2">
    <source>
        <dbReference type="EMBL" id="HGG03031.1"/>
    </source>
</evidence>
<keyword evidence="2" id="KW-0378">Hydrolase</keyword>
<dbReference type="InterPro" id="IPR029058">
    <property type="entry name" value="AB_hydrolase_fold"/>
</dbReference>
<dbReference type="PANTHER" id="PTHR46438">
    <property type="entry name" value="ALPHA/BETA-HYDROLASES SUPERFAMILY PROTEIN"/>
    <property type="match status" value="1"/>
</dbReference>
<dbReference type="Gene3D" id="3.40.50.1820">
    <property type="entry name" value="alpha/beta hydrolase"/>
    <property type="match status" value="1"/>
</dbReference>
<dbReference type="SUPFAM" id="SSF53474">
    <property type="entry name" value="alpha/beta-Hydrolases"/>
    <property type="match status" value="1"/>
</dbReference>
<dbReference type="Pfam" id="PF00561">
    <property type="entry name" value="Abhydrolase_1"/>
    <property type="match status" value="1"/>
</dbReference>
<protein>
    <submittedName>
        <fullName evidence="2">Alpha/beta fold hydrolase</fullName>
    </submittedName>
</protein>
<accession>A0A7C3VSX2</accession>
<proteinExistence type="predicted"/>
<organism evidence="2">
    <name type="scientific">Planktothricoides sp. SpSt-374</name>
    <dbReference type="NCBI Taxonomy" id="2282167"/>
    <lineage>
        <taxon>Bacteria</taxon>
        <taxon>Bacillati</taxon>
        <taxon>Cyanobacteriota</taxon>
        <taxon>Cyanophyceae</taxon>
        <taxon>Oscillatoriophycideae</taxon>
        <taxon>Oscillatoriales</taxon>
        <taxon>Oscillatoriaceae</taxon>
        <taxon>Planktothricoides</taxon>
    </lineage>
</organism>
<reference evidence="2" key="1">
    <citation type="journal article" date="2020" name="mSystems">
        <title>Genome- and Community-Level Interaction Insights into Carbon Utilization and Element Cycling Functions of Hydrothermarchaeota in Hydrothermal Sediment.</title>
        <authorList>
            <person name="Zhou Z."/>
            <person name="Liu Y."/>
            <person name="Xu W."/>
            <person name="Pan J."/>
            <person name="Luo Z.H."/>
            <person name="Li M."/>
        </authorList>
    </citation>
    <scope>NUCLEOTIDE SEQUENCE [LARGE SCALE GENOMIC DNA]</scope>
    <source>
        <strain evidence="2">SpSt-374</strain>
    </source>
</reference>
<name>A0A7C3VSX2_9CYAN</name>
<feature type="domain" description="AB hydrolase-1" evidence="1">
    <location>
        <begin position="49"/>
        <end position="295"/>
    </location>
</feature>
<dbReference type="InterPro" id="IPR000073">
    <property type="entry name" value="AB_hydrolase_1"/>
</dbReference>
<sequence>MEQKSAMEANYRRKGCQRDWFWRGWHIRYTYLRPVKGQSGSDADRPTLPILLLHGFGSALGQWRSNLQALNESHCVYALDFLGFGASQKAPAAYNVNLWADLVYDFWCCFIGQPAVIVGHSLGSLVGLTAAIDHPEIALGLALFTLPDAQTSQPPSWARAMEQAFASPVLLWPLFKLVTQRWLLRSVLQSIYIRRELVDDELVALFATPPRDKGALDTFCRLARSRSHSHDYSPKTVAQMLPQLSIPVLLLWGNQDRIVPLAGFRKLLDQLQLSPVPPQFQLVEIDNAGHCAYDEYPAIVNQQILTWIQSAVVSA</sequence>
<dbReference type="PANTHER" id="PTHR46438:SF2">
    <property type="entry name" value="ALPHA_BETA-HYDROLASES SUPERFAMILY PROTEIN"/>
    <property type="match status" value="1"/>
</dbReference>
<gene>
    <name evidence="2" type="ORF">ENR15_20905</name>
</gene>
<dbReference type="GO" id="GO:0016787">
    <property type="term" value="F:hydrolase activity"/>
    <property type="evidence" value="ECO:0007669"/>
    <property type="project" value="UniProtKB-KW"/>
</dbReference>